<dbReference type="EMBL" id="MU128999">
    <property type="protein sequence ID" value="KAF9511551.1"/>
    <property type="molecule type" value="Genomic_DNA"/>
</dbReference>
<feature type="compositionally biased region" description="Polar residues" evidence="1">
    <location>
        <begin position="131"/>
        <end position="140"/>
    </location>
</feature>
<feature type="region of interest" description="Disordered" evidence="1">
    <location>
        <begin position="106"/>
        <end position="140"/>
    </location>
</feature>
<organism evidence="2 3">
    <name type="scientific">Hydnum rufescens UP504</name>
    <dbReference type="NCBI Taxonomy" id="1448309"/>
    <lineage>
        <taxon>Eukaryota</taxon>
        <taxon>Fungi</taxon>
        <taxon>Dikarya</taxon>
        <taxon>Basidiomycota</taxon>
        <taxon>Agaricomycotina</taxon>
        <taxon>Agaricomycetes</taxon>
        <taxon>Cantharellales</taxon>
        <taxon>Hydnaceae</taxon>
        <taxon>Hydnum</taxon>
    </lineage>
</organism>
<name>A0A9P6DQX2_9AGAM</name>
<feature type="compositionally biased region" description="Low complexity" evidence="1">
    <location>
        <begin position="106"/>
        <end position="126"/>
    </location>
</feature>
<dbReference type="AlphaFoldDB" id="A0A9P6DQX2"/>
<reference evidence="2" key="1">
    <citation type="journal article" date="2020" name="Nat. Commun.">
        <title>Large-scale genome sequencing of mycorrhizal fungi provides insights into the early evolution of symbiotic traits.</title>
        <authorList>
            <person name="Miyauchi S."/>
            <person name="Kiss E."/>
            <person name="Kuo A."/>
            <person name="Drula E."/>
            <person name="Kohler A."/>
            <person name="Sanchez-Garcia M."/>
            <person name="Morin E."/>
            <person name="Andreopoulos B."/>
            <person name="Barry K.W."/>
            <person name="Bonito G."/>
            <person name="Buee M."/>
            <person name="Carver A."/>
            <person name="Chen C."/>
            <person name="Cichocki N."/>
            <person name="Clum A."/>
            <person name="Culley D."/>
            <person name="Crous P.W."/>
            <person name="Fauchery L."/>
            <person name="Girlanda M."/>
            <person name="Hayes R.D."/>
            <person name="Keri Z."/>
            <person name="LaButti K."/>
            <person name="Lipzen A."/>
            <person name="Lombard V."/>
            <person name="Magnuson J."/>
            <person name="Maillard F."/>
            <person name="Murat C."/>
            <person name="Nolan M."/>
            <person name="Ohm R.A."/>
            <person name="Pangilinan J."/>
            <person name="Pereira M.F."/>
            <person name="Perotto S."/>
            <person name="Peter M."/>
            <person name="Pfister S."/>
            <person name="Riley R."/>
            <person name="Sitrit Y."/>
            <person name="Stielow J.B."/>
            <person name="Szollosi G."/>
            <person name="Zifcakova L."/>
            <person name="Stursova M."/>
            <person name="Spatafora J.W."/>
            <person name="Tedersoo L."/>
            <person name="Vaario L.M."/>
            <person name="Yamada A."/>
            <person name="Yan M."/>
            <person name="Wang P."/>
            <person name="Xu J."/>
            <person name="Bruns T."/>
            <person name="Baldrian P."/>
            <person name="Vilgalys R."/>
            <person name="Dunand C."/>
            <person name="Henrissat B."/>
            <person name="Grigoriev I.V."/>
            <person name="Hibbett D."/>
            <person name="Nagy L.G."/>
            <person name="Martin F.M."/>
        </authorList>
    </citation>
    <scope>NUCLEOTIDE SEQUENCE</scope>
    <source>
        <strain evidence="2">UP504</strain>
    </source>
</reference>
<keyword evidence="3" id="KW-1185">Reference proteome</keyword>
<evidence type="ECO:0000313" key="3">
    <source>
        <dbReference type="Proteomes" id="UP000886523"/>
    </source>
</evidence>
<accession>A0A9P6DQX2</accession>
<comment type="caution">
    <text evidence="2">The sequence shown here is derived from an EMBL/GenBank/DDBJ whole genome shotgun (WGS) entry which is preliminary data.</text>
</comment>
<sequence length="180" mass="20764">MARPTHFQLPEKEYKGLDHFVMSHWNGVFLPASTPKPRKFFQRHLKSPKLHPITHRLLQLSFTSDMPISKKYHTSDHGWFANDITTSPLTLIHAQIINIKFHFNQEDTTSEPPTTPNTNEANTNNSDSHKVQSSHNGFNSKSKDPFTSVFLHLLVEEKVDPETCLRAIFVRTLQDYDLDT</sequence>
<protein>
    <submittedName>
        <fullName evidence="2">Uncharacterized protein</fullName>
    </submittedName>
</protein>
<evidence type="ECO:0000313" key="2">
    <source>
        <dbReference type="EMBL" id="KAF9511551.1"/>
    </source>
</evidence>
<evidence type="ECO:0000256" key="1">
    <source>
        <dbReference type="SAM" id="MobiDB-lite"/>
    </source>
</evidence>
<proteinExistence type="predicted"/>
<gene>
    <name evidence="2" type="ORF">BS47DRAFT_1363790</name>
</gene>
<dbReference type="Proteomes" id="UP000886523">
    <property type="component" value="Unassembled WGS sequence"/>
</dbReference>